<evidence type="ECO:0000256" key="3">
    <source>
        <dbReference type="ARBA" id="ARBA00022475"/>
    </source>
</evidence>
<feature type="transmembrane region" description="Helical" evidence="8">
    <location>
        <begin position="80"/>
        <end position="103"/>
    </location>
</feature>
<organism evidence="10 11">
    <name type="scientific">Pseudoxanthomonas daejeonensis</name>
    <dbReference type="NCBI Taxonomy" id="266062"/>
    <lineage>
        <taxon>Bacteria</taxon>
        <taxon>Pseudomonadati</taxon>
        <taxon>Pseudomonadota</taxon>
        <taxon>Gammaproteobacteria</taxon>
        <taxon>Lysobacterales</taxon>
        <taxon>Lysobacteraceae</taxon>
        <taxon>Pseudoxanthomonas</taxon>
    </lineage>
</organism>
<keyword evidence="5" id="KW-0653">Protein transport</keyword>
<dbReference type="NCBIfam" id="TIGR00924">
    <property type="entry name" value="yjdL_sub1_fam"/>
    <property type="match status" value="1"/>
</dbReference>
<evidence type="ECO:0000256" key="8">
    <source>
        <dbReference type="SAM" id="Phobius"/>
    </source>
</evidence>
<protein>
    <submittedName>
        <fullName evidence="10">MFS transporter</fullName>
    </submittedName>
</protein>
<evidence type="ECO:0000256" key="5">
    <source>
        <dbReference type="ARBA" id="ARBA00022856"/>
    </source>
</evidence>
<comment type="caution">
    <text evidence="10">The sequence shown here is derived from an EMBL/GenBank/DDBJ whole genome shotgun (WGS) entry which is preliminary data.</text>
</comment>
<keyword evidence="6 8" id="KW-1133">Transmembrane helix</keyword>
<gene>
    <name evidence="10" type="ORF">CSC65_07325</name>
</gene>
<dbReference type="InterPro" id="IPR020846">
    <property type="entry name" value="MFS_dom"/>
</dbReference>
<feature type="transmembrane region" description="Helical" evidence="8">
    <location>
        <begin position="133"/>
        <end position="151"/>
    </location>
</feature>
<name>A0ABQ6Z7S5_9GAMM</name>
<feature type="domain" description="Major facilitator superfamily (MFS) profile" evidence="9">
    <location>
        <begin position="41"/>
        <end position="446"/>
    </location>
</feature>
<dbReference type="PANTHER" id="PTHR23517:SF15">
    <property type="entry name" value="PROTON-DEPENDENT OLIGOPEPTIDE FAMILY TRANSPORT PROTEIN"/>
    <property type="match status" value="1"/>
</dbReference>
<evidence type="ECO:0000256" key="2">
    <source>
        <dbReference type="ARBA" id="ARBA00022448"/>
    </source>
</evidence>
<dbReference type="PANTHER" id="PTHR23517">
    <property type="entry name" value="RESISTANCE PROTEIN MDTM, PUTATIVE-RELATED-RELATED"/>
    <property type="match status" value="1"/>
</dbReference>
<feature type="transmembrane region" description="Helical" evidence="8">
    <location>
        <begin position="357"/>
        <end position="381"/>
    </location>
</feature>
<keyword evidence="5" id="KW-0571">Peptide transport</keyword>
<evidence type="ECO:0000313" key="11">
    <source>
        <dbReference type="Proteomes" id="UP000788419"/>
    </source>
</evidence>
<feature type="transmembrane region" description="Helical" evidence="8">
    <location>
        <begin position="323"/>
        <end position="345"/>
    </location>
</feature>
<dbReference type="Proteomes" id="UP000788419">
    <property type="component" value="Unassembled WGS sequence"/>
</dbReference>
<dbReference type="PROSITE" id="PS50850">
    <property type="entry name" value="MFS"/>
    <property type="match status" value="1"/>
</dbReference>
<keyword evidence="7 8" id="KW-0472">Membrane</keyword>
<evidence type="ECO:0000256" key="4">
    <source>
        <dbReference type="ARBA" id="ARBA00022692"/>
    </source>
</evidence>
<dbReference type="EMBL" id="PDWN01000006">
    <property type="protein sequence ID" value="KAF1695021.1"/>
    <property type="molecule type" value="Genomic_DNA"/>
</dbReference>
<keyword evidence="4 8" id="KW-0812">Transmembrane</keyword>
<proteinExistence type="predicted"/>
<evidence type="ECO:0000256" key="6">
    <source>
        <dbReference type="ARBA" id="ARBA00022989"/>
    </source>
</evidence>
<feature type="transmembrane region" description="Helical" evidence="8">
    <location>
        <begin position="32"/>
        <end position="50"/>
    </location>
</feature>
<feature type="transmembrane region" description="Helical" evidence="8">
    <location>
        <begin position="393"/>
        <end position="415"/>
    </location>
</feature>
<evidence type="ECO:0000313" key="10">
    <source>
        <dbReference type="EMBL" id="KAF1695021.1"/>
    </source>
</evidence>
<dbReference type="SUPFAM" id="SSF103473">
    <property type="entry name" value="MFS general substrate transporter"/>
    <property type="match status" value="1"/>
</dbReference>
<feature type="transmembrane region" description="Helical" evidence="8">
    <location>
        <begin position="245"/>
        <end position="263"/>
    </location>
</feature>
<dbReference type="PROSITE" id="PS01022">
    <property type="entry name" value="PTR2_1"/>
    <property type="match status" value="1"/>
</dbReference>
<dbReference type="InterPro" id="IPR000109">
    <property type="entry name" value="POT_fam"/>
</dbReference>
<sequence>MDPAPASRDDNSFFGHPKGLAYLAFTEAWERFSFYGMSGLLLLYMIQHLFTPEVMGGVLGLGQFRAVVEWVTGPLSDQAFAAQIYGLYSGLVYFTPVFGGLLADRLLGQRRTVLLGAAMMSLGHLLMASEAAFLAALVLLVVGSGLLKGNISVQVGQLYGVHEEGRRTRAFVIFSAGINAGGLLGPAVCAVLAQYWGWHVGFAAAGVMMLVAIGIYMAGRRHLPPDVARVRDAATAPLTAHEWKVIAGLLLVSLVAVLPAAVYNQEFIAGILLIEESVDRGLFGWTVPTSAFNSFDGLFCILLVPPLLMLWRWQATRGREPGELGKITIGYLITAVAQLVMLLPASRVDAGQQIHMLWPLLLFALNALGFLYYWPTVLALFSRVAPAAVTSTMMGMLFFSTFLGNVLSGAFAAWWETMSHARFFWLHALLALGPFVLALLTLRPLQRLFAAPGSPRSG</sequence>
<evidence type="ECO:0000256" key="7">
    <source>
        <dbReference type="ARBA" id="ARBA00023136"/>
    </source>
</evidence>
<feature type="transmembrane region" description="Helical" evidence="8">
    <location>
        <begin position="421"/>
        <end position="442"/>
    </location>
</feature>
<keyword evidence="2" id="KW-0813">Transport</keyword>
<dbReference type="InterPro" id="IPR018456">
    <property type="entry name" value="PTR2_symporter_CS"/>
</dbReference>
<keyword evidence="11" id="KW-1185">Reference proteome</keyword>
<feature type="transmembrane region" description="Helical" evidence="8">
    <location>
        <begin position="171"/>
        <end position="193"/>
    </location>
</feature>
<comment type="subcellular location">
    <subcellularLocation>
        <location evidence="1">Cell membrane</location>
        <topology evidence="1">Multi-pass membrane protein</topology>
    </subcellularLocation>
</comment>
<feature type="transmembrane region" description="Helical" evidence="8">
    <location>
        <begin position="291"/>
        <end position="311"/>
    </location>
</feature>
<feature type="transmembrane region" description="Helical" evidence="8">
    <location>
        <begin position="199"/>
        <end position="219"/>
    </location>
</feature>
<keyword evidence="3" id="KW-1003">Cell membrane</keyword>
<dbReference type="Pfam" id="PF00854">
    <property type="entry name" value="PTR2"/>
    <property type="match status" value="2"/>
</dbReference>
<dbReference type="InterPro" id="IPR036259">
    <property type="entry name" value="MFS_trans_sf"/>
</dbReference>
<dbReference type="InterPro" id="IPR050171">
    <property type="entry name" value="MFS_Transporters"/>
</dbReference>
<accession>A0ABQ6Z7S5</accession>
<dbReference type="RefSeq" id="WP_162409926.1">
    <property type="nucleotide sequence ID" value="NZ_PDWN01000006.1"/>
</dbReference>
<reference evidence="10 11" key="1">
    <citation type="submission" date="2017-10" db="EMBL/GenBank/DDBJ databases">
        <title>Whole genome sequencing of members of genus Pseudoxanthomonas.</title>
        <authorList>
            <person name="Kumar S."/>
            <person name="Bansal K."/>
            <person name="Kaur A."/>
            <person name="Patil P."/>
            <person name="Sharma S."/>
            <person name="Patil P.B."/>
        </authorList>
    </citation>
    <scope>NUCLEOTIDE SEQUENCE [LARGE SCALE GENOMIC DNA]</scope>
    <source>
        <strain evidence="10 11">DSM 17801</strain>
    </source>
</reference>
<evidence type="ECO:0000256" key="1">
    <source>
        <dbReference type="ARBA" id="ARBA00004651"/>
    </source>
</evidence>
<evidence type="ECO:0000259" key="9">
    <source>
        <dbReference type="PROSITE" id="PS50850"/>
    </source>
</evidence>
<dbReference type="CDD" id="cd17346">
    <property type="entry name" value="MFS_DtpA_like"/>
    <property type="match status" value="1"/>
</dbReference>
<dbReference type="Gene3D" id="1.20.1250.20">
    <property type="entry name" value="MFS general substrate transporter like domains"/>
    <property type="match status" value="2"/>
</dbReference>
<dbReference type="InterPro" id="IPR005279">
    <property type="entry name" value="Dipep/tripep_permease"/>
</dbReference>